<comment type="caution">
    <text evidence="2">The sequence shown here is derived from an EMBL/GenBank/DDBJ whole genome shotgun (WGS) entry which is preliminary data.</text>
</comment>
<evidence type="ECO:0000313" key="3">
    <source>
        <dbReference type="Proteomes" id="UP001196413"/>
    </source>
</evidence>
<evidence type="ECO:0000256" key="1">
    <source>
        <dbReference type="SAM" id="SignalP"/>
    </source>
</evidence>
<feature type="signal peptide" evidence="1">
    <location>
        <begin position="1"/>
        <end position="22"/>
    </location>
</feature>
<dbReference type="EMBL" id="JAHQIW010005500">
    <property type="protein sequence ID" value="KAJ1366267.1"/>
    <property type="molecule type" value="Genomic_DNA"/>
</dbReference>
<reference evidence="2" key="1">
    <citation type="submission" date="2021-06" db="EMBL/GenBank/DDBJ databases">
        <title>Parelaphostrongylus tenuis whole genome reference sequence.</title>
        <authorList>
            <person name="Garwood T.J."/>
            <person name="Larsen P.A."/>
            <person name="Fountain-Jones N.M."/>
            <person name="Garbe J.R."/>
            <person name="Macchietto M.G."/>
            <person name="Kania S.A."/>
            <person name="Gerhold R.W."/>
            <person name="Richards J.E."/>
            <person name="Wolf T.M."/>
        </authorList>
    </citation>
    <scope>NUCLEOTIDE SEQUENCE</scope>
    <source>
        <strain evidence="2">MNPRO001-30</strain>
        <tissue evidence="2">Meninges</tissue>
    </source>
</reference>
<keyword evidence="1" id="KW-0732">Signal</keyword>
<organism evidence="2 3">
    <name type="scientific">Parelaphostrongylus tenuis</name>
    <name type="common">Meningeal worm</name>
    <dbReference type="NCBI Taxonomy" id="148309"/>
    <lineage>
        <taxon>Eukaryota</taxon>
        <taxon>Metazoa</taxon>
        <taxon>Ecdysozoa</taxon>
        <taxon>Nematoda</taxon>
        <taxon>Chromadorea</taxon>
        <taxon>Rhabditida</taxon>
        <taxon>Rhabditina</taxon>
        <taxon>Rhabditomorpha</taxon>
        <taxon>Strongyloidea</taxon>
        <taxon>Metastrongylidae</taxon>
        <taxon>Parelaphostrongylus</taxon>
    </lineage>
</organism>
<dbReference type="PROSITE" id="PS51257">
    <property type="entry name" value="PROKAR_LIPOPROTEIN"/>
    <property type="match status" value="1"/>
</dbReference>
<sequence length="200" mass="21272">MKRFPTDSFIISLLATFSTVLGCGVTPVGQATTRPFTVTGFTTLPVPMVYSSVANVQSRFPGIAANEAAARSFVETSCNANSRSALLPDAIISAILGQLSVTINYKPMSCQMSVRPEEELMKMDSPACIIVGNTVTGVCDVTAQAGGKMCTMTAQDTSNIVMTSWSRMMWQDIVNRAIRMIALGPYGSNFFQATATVGGN</sequence>
<accession>A0AAD5QYN4</accession>
<protein>
    <submittedName>
        <fullName evidence="2">Uncharacterized protein</fullName>
    </submittedName>
</protein>
<feature type="chain" id="PRO_5041941158" evidence="1">
    <location>
        <begin position="23"/>
        <end position="200"/>
    </location>
</feature>
<evidence type="ECO:0000313" key="2">
    <source>
        <dbReference type="EMBL" id="KAJ1366267.1"/>
    </source>
</evidence>
<gene>
    <name evidence="2" type="ORF">KIN20_026882</name>
</gene>
<keyword evidence="3" id="KW-1185">Reference proteome</keyword>
<dbReference type="Proteomes" id="UP001196413">
    <property type="component" value="Unassembled WGS sequence"/>
</dbReference>
<dbReference type="AlphaFoldDB" id="A0AAD5QYN4"/>
<proteinExistence type="predicted"/>
<name>A0AAD5QYN4_PARTN</name>